<dbReference type="GO" id="GO:0016887">
    <property type="term" value="F:ATP hydrolysis activity"/>
    <property type="evidence" value="ECO:0007669"/>
    <property type="project" value="RHEA"/>
</dbReference>
<keyword evidence="3 9" id="KW-0227">DNA damage</keyword>
<keyword evidence="7 9" id="KW-0233">DNA recombination</keyword>
<dbReference type="GO" id="GO:0005737">
    <property type="term" value="C:cytoplasm"/>
    <property type="evidence" value="ECO:0007669"/>
    <property type="project" value="UniProtKB-SubCell"/>
</dbReference>
<comment type="caution">
    <text evidence="9">Lacks conserved residue(s) required for the propagation of feature annotation.</text>
</comment>
<dbReference type="NCBIfam" id="TIGR00635">
    <property type="entry name" value="ruvB"/>
    <property type="match status" value="1"/>
</dbReference>
<dbReference type="InterPro" id="IPR004605">
    <property type="entry name" value="DNA_helicase_Holl-junc_RuvB"/>
</dbReference>
<gene>
    <name evidence="9" type="primary">ruvB</name>
    <name evidence="12" type="ORF">COT91_05320</name>
</gene>
<comment type="subcellular location">
    <subcellularLocation>
        <location evidence="9">Cytoplasm</location>
    </subcellularLocation>
</comment>
<dbReference type="GO" id="GO:0006310">
    <property type="term" value="P:DNA recombination"/>
    <property type="evidence" value="ECO:0007669"/>
    <property type="project" value="UniProtKB-UniRule"/>
</dbReference>
<feature type="binding site" evidence="9">
    <location>
        <position position="75"/>
    </location>
    <ligand>
        <name>ATP</name>
        <dbReference type="ChEBI" id="CHEBI:30616"/>
    </ligand>
</feature>
<dbReference type="HAMAP" id="MF_00016">
    <property type="entry name" value="DNA_HJ_migration_RuvB"/>
    <property type="match status" value="1"/>
</dbReference>
<dbReference type="NCBIfam" id="NF000868">
    <property type="entry name" value="PRK00080.1"/>
    <property type="match status" value="1"/>
</dbReference>
<evidence type="ECO:0000256" key="2">
    <source>
        <dbReference type="ARBA" id="ARBA00022741"/>
    </source>
</evidence>
<feature type="binding site" evidence="9">
    <location>
        <position position="29"/>
    </location>
    <ligand>
        <name>ATP</name>
        <dbReference type="ChEBI" id="CHEBI:30616"/>
    </ligand>
</feature>
<keyword evidence="5 9" id="KW-0067">ATP-binding</keyword>
<dbReference type="Gene3D" id="1.10.10.10">
    <property type="entry name" value="Winged helix-like DNA-binding domain superfamily/Winged helix DNA-binding domain"/>
    <property type="match status" value="1"/>
</dbReference>
<comment type="function">
    <text evidence="9">The RuvA-RuvB-RuvC complex processes Holliday junction (HJ) DNA during genetic recombination and DNA repair, while the RuvA-RuvB complex plays an important role in the rescue of blocked DNA replication forks via replication fork reversal (RFR). RuvA specifically binds to HJ cruciform DNA, conferring on it an open structure. The RuvB hexamer acts as an ATP-dependent pump, pulling dsDNA into and through the RuvAB complex. RuvB forms 2 homohexamers on either side of HJ DNA bound by 1 or 2 RuvA tetramers; 4 subunits per hexamer contact DNA at a time. Coordinated motions by a converter formed by DNA-disengaged RuvB subunits stimulates ATP hydrolysis and nucleotide exchange. Immobilization of the converter enables RuvB to convert the ATP-contained energy into a lever motion, pulling 2 nucleotides of DNA out of the RuvA tetramer per ATP hydrolyzed, thus driving DNA branch migration. The RuvB motors rotate together with the DNA substrate, which together with the progressing nucleotide cycle form the mechanistic basis for DNA recombination by continuous HJ branch migration. Branch migration allows RuvC to scan DNA until it finds its consensus sequence, where it cleaves and resolves cruciform DNA.</text>
</comment>
<dbReference type="EC" id="3.6.4.-" evidence="9"/>
<dbReference type="GO" id="GO:0048476">
    <property type="term" value="C:Holliday junction resolvase complex"/>
    <property type="evidence" value="ECO:0007669"/>
    <property type="project" value="UniProtKB-UniRule"/>
</dbReference>
<keyword evidence="8 9" id="KW-0234">DNA repair</keyword>
<comment type="similarity">
    <text evidence="9">Belongs to the RuvB family.</text>
</comment>
<organism evidence="12 13">
    <name type="scientific">Candidatus Doudnabacteria bacterium CG10_big_fil_rev_8_21_14_0_10_41_10</name>
    <dbReference type="NCBI Taxonomy" id="1974551"/>
    <lineage>
        <taxon>Bacteria</taxon>
        <taxon>Candidatus Doudnaibacteriota</taxon>
    </lineage>
</organism>
<evidence type="ECO:0000313" key="12">
    <source>
        <dbReference type="EMBL" id="PIR96653.1"/>
    </source>
</evidence>
<evidence type="ECO:0000313" key="13">
    <source>
        <dbReference type="Proteomes" id="UP000230557"/>
    </source>
</evidence>
<keyword evidence="12" id="KW-0347">Helicase</keyword>
<dbReference type="InterPro" id="IPR027417">
    <property type="entry name" value="P-loop_NTPase"/>
</dbReference>
<evidence type="ECO:0000256" key="6">
    <source>
        <dbReference type="ARBA" id="ARBA00023125"/>
    </source>
</evidence>
<feature type="region of interest" description="Small ATPAse domain (RuvB-S)" evidence="9">
    <location>
        <begin position="191"/>
        <end position="261"/>
    </location>
</feature>
<protein>
    <recommendedName>
        <fullName evidence="9">Holliday junction branch migration complex subunit RuvB</fullName>
        <ecNumber evidence="9">3.6.4.-</ecNumber>
    </recommendedName>
</protein>
<dbReference type="PANTHER" id="PTHR42848:SF1">
    <property type="entry name" value="HOLLIDAY JUNCTION BRANCH MIGRATION COMPLEX SUBUNIT RUVB"/>
    <property type="match status" value="1"/>
</dbReference>
<evidence type="ECO:0000256" key="3">
    <source>
        <dbReference type="ARBA" id="ARBA00022763"/>
    </source>
</evidence>
<keyword evidence="1 9" id="KW-0963">Cytoplasm</keyword>
<sequence>MLKPSKPKENERTIAEVESPEDKSFDTALRPVDFTEFIGQEKIKEALRIFLQAAQGRKETLDHILFYGPPGLGKTSLANIVASEMGVNIKTTSGPAIERAGDLASILTNLEAGDILFIDEIHRLPRVVEEVLYPAMEDYSLDIVLGKGPGARSVKLDLPKFTLIGATTRFAMLSAPLRDRFGSVYRLDYYEPNEIKKIVMRSAEILKTPLHETGAHEIAKRSRRTPRTANRLLRRCRDFAQVKGYKNIDSVSAQGALDMLSVDSLGLDENDRRILYTIIEKFSGGPVGIQTLAAATAEETDTIEGIYEPYLMRIGFLTRTPKGRVATPQAYEHLGIKVRPDQKTLL</sequence>
<dbReference type="Proteomes" id="UP000230557">
    <property type="component" value="Unassembled WGS sequence"/>
</dbReference>
<dbReference type="InterPro" id="IPR036388">
    <property type="entry name" value="WH-like_DNA-bd_sf"/>
</dbReference>
<feature type="binding site" evidence="9">
    <location>
        <position position="30"/>
    </location>
    <ligand>
        <name>ATP</name>
        <dbReference type="ChEBI" id="CHEBI:30616"/>
    </ligand>
</feature>
<dbReference type="EMBL" id="PFAJ01000070">
    <property type="protein sequence ID" value="PIR96653.1"/>
    <property type="molecule type" value="Genomic_DNA"/>
</dbReference>
<dbReference type="Pfam" id="PF17864">
    <property type="entry name" value="AAA_lid_4"/>
    <property type="match status" value="1"/>
</dbReference>
<evidence type="ECO:0000256" key="8">
    <source>
        <dbReference type="ARBA" id="ARBA00023204"/>
    </source>
</evidence>
<evidence type="ECO:0000256" key="5">
    <source>
        <dbReference type="ARBA" id="ARBA00022840"/>
    </source>
</evidence>
<keyword evidence="2 9" id="KW-0547">Nucleotide-binding</keyword>
<dbReference type="PANTHER" id="PTHR42848">
    <property type="match status" value="1"/>
</dbReference>
<comment type="domain">
    <text evidence="9">Has 3 domains, the large (RuvB-L) and small ATPase (RuvB-S) domains and the C-terminal head (RuvB-H) domain. The head domain binds DNA, while the ATPase domains jointly bind ATP, ADP or are empty depending on the state of the subunit in the translocation cycle. During a single DNA translocation step the structure of each domain remains the same, but their relative positions change.</text>
</comment>
<dbReference type="SUPFAM" id="SSF46785">
    <property type="entry name" value="Winged helix' DNA-binding domain"/>
    <property type="match status" value="1"/>
</dbReference>
<feature type="binding site" evidence="9">
    <location>
        <position position="76"/>
    </location>
    <ligand>
        <name>ATP</name>
        <dbReference type="ChEBI" id="CHEBI:30616"/>
    </ligand>
</feature>
<evidence type="ECO:0000256" key="1">
    <source>
        <dbReference type="ARBA" id="ARBA00022490"/>
    </source>
</evidence>
<evidence type="ECO:0000256" key="7">
    <source>
        <dbReference type="ARBA" id="ARBA00023172"/>
    </source>
</evidence>
<dbReference type="GO" id="GO:0006281">
    <property type="term" value="P:DNA repair"/>
    <property type="evidence" value="ECO:0007669"/>
    <property type="project" value="UniProtKB-UniRule"/>
</dbReference>
<feature type="region of interest" description="Head domain (RuvB-H)" evidence="9">
    <location>
        <begin position="264"/>
        <end position="346"/>
    </location>
</feature>
<evidence type="ECO:0000256" key="4">
    <source>
        <dbReference type="ARBA" id="ARBA00022801"/>
    </source>
</evidence>
<dbReference type="SMART" id="SM00382">
    <property type="entry name" value="AAA"/>
    <property type="match status" value="1"/>
</dbReference>
<feature type="binding site" evidence="9">
    <location>
        <position position="71"/>
    </location>
    <ligand>
        <name>ATP</name>
        <dbReference type="ChEBI" id="CHEBI:30616"/>
    </ligand>
</feature>
<comment type="catalytic activity">
    <reaction evidence="9">
        <text>ATP + H2O = ADP + phosphate + H(+)</text>
        <dbReference type="Rhea" id="RHEA:13065"/>
        <dbReference type="ChEBI" id="CHEBI:15377"/>
        <dbReference type="ChEBI" id="CHEBI:15378"/>
        <dbReference type="ChEBI" id="CHEBI:30616"/>
        <dbReference type="ChEBI" id="CHEBI:43474"/>
        <dbReference type="ChEBI" id="CHEBI:456216"/>
    </reaction>
</comment>
<name>A0A2H0VC44_9BACT</name>
<evidence type="ECO:0000256" key="10">
    <source>
        <dbReference type="SAM" id="MobiDB-lite"/>
    </source>
</evidence>
<feature type="binding site" evidence="9">
    <location>
        <position position="75"/>
    </location>
    <ligand>
        <name>Mg(2+)</name>
        <dbReference type="ChEBI" id="CHEBI:18420"/>
    </ligand>
</feature>
<dbReference type="Gene3D" id="3.40.50.300">
    <property type="entry name" value="P-loop containing nucleotide triphosphate hydrolases"/>
    <property type="match status" value="1"/>
</dbReference>
<feature type="domain" description="AAA+ ATPase" evidence="11">
    <location>
        <begin position="60"/>
        <end position="191"/>
    </location>
</feature>
<feature type="binding site" evidence="9">
    <location>
        <position position="190"/>
    </location>
    <ligand>
        <name>ATP</name>
        <dbReference type="ChEBI" id="CHEBI:30616"/>
    </ligand>
</feature>
<accession>A0A2H0VC44</accession>
<feature type="region of interest" description="Disordered" evidence="10">
    <location>
        <begin position="1"/>
        <end position="21"/>
    </location>
</feature>
<dbReference type="GO" id="GO:0000400">
    <property type="term" value="F:four-way junction DNA binding"/>
    <property type="evidence" value="ECO:0007669"/>
    <property type="project" value="UniProtKB-UniRule"/>
</dbReference>
<reference evidence="13" key="1">
    <citation type="submission" date="2017-09" db="EMBL/GenBank/DDBJ databases">
        <title>Depth-based differentiation of microbial function through sediment-hosted aquifers and enrichment of novel symbionts in the deep terrestrial subsurface.</title>
        <authorList>
            <person name="Probst A.J."/>
            <person name="Ladd B."/>
            <person name="Jarett J.K."/>
            <person name="Geller-Mcgrath D.E."/>
            <person name="Sieber C.M.K."/>
            <person name="Emerson J.B."/>
            <person name="Anantharaman K."/>
            <person name="Thomas B.C."/>
            <person name="Malmstrom R."/>
            <person name="Stieglmeier M."/>
            <person name="Klingl A."/>
            <person name="Woyke T."/>
            <person name="Ryan C.M."/>
            <person name="Banfield J.F."/>
        </authorList>
    </citation>
    <scope>NUCLEOTIDE SEQUENCE [LARGE SCALE GENOMIC DNA]</scope>
</reference>
<dbReference type="InterPro" id="IPR003593">
    <property type="entry name" value="AAA+_ATPase"/>
</dbReference>
<dbReference type="InterPro" id="IPR036390">
    <property type="entry name" value="WH_DNA-bd_sf"/>
</dbReference>
<dbReference type="Pfam" id="PF05496">
    <property type="entry name" value="RuvB_N"/>
    <property type="match status" value="1"/>
</dbReference>
<feature type="binding site" evidence="9">
    <location>
        <position position="74"/>
    </location>
    <ligand>
        <name>ATP</name>
        <dbReference type="ChEBI" id="CHEBI:30616"/>
    </ligand>
</feature>
<dbReference type="GO" id="GO:0005524">
    <property type="term" value="F:ATP binding"/>
    <property type="evidence" value="ECO:0007669"/>
    <property type="project" value="UniProtKB-UniRule"/>
</dbReference>
<feature type="binding site" evidence="9">
    <location>
        <position position="319"/>
    </location>
    <ligand>
        <name>DNA</name>
        <dbReference type="ChEBI" id="CHEBI:16991"/>
    </ligand>
</feature>
<dbReference type="SUPFAM" id="SSF52540">
    <property type="entry name" value="P-loop containing nucleoside triphosphate hydrolases"/>
    <property type="match status" value="1"/>
</dbReference>
<feature type="binding site" evidence="9">
    <location>
        <position position="324"/>
    </location>
    <ligand>
        <name>DNA</name>
        <dbReference type="ChEBI" id="CHEBI:16991"/>
    </ligand>
</feature>
<proteinExistence type="inferred from homology"/>
<dbReference type="Gene3D" id="1.10.8.60">
    <property type="match status" value="1"/>
</dbReference>
<keyword evidence="6 9" id="KW-0238">DNA-binding</keyword>
<dbReference type="GO" id="GO:0009378">
    <property type="term" value="F:four-way junction helicase activity"/>
    <property type="evidence" value="ECO:0007669"/>
    <property type="project" value="InterPro"/>
</dbReference>
<feature type="binding site" evidence="9">
    <location>
        <begin position="137"/>
        <end position="139"/>
    </location>
    <ligand>
        <name>ATP</name>
        <dbReference type="ChEBI" id="CHEBI:30616"/>
    </ligand>
</feature>
<dbReference type="InterPro" id="IPR041445">
    <property type="entry name" value="AAA_lid_4"/>
</dbReference>
<feature type="region of interest" description="Large ATPase domain (RuvB-L)" evidence="9">
    <location>
        <begin position="10"/>
        <end position="190"/>
    </location>
</feature>
<comment type="caution">
    <text evidence="12">The sequence shown here is derived from an EMBL/GenBank/DDBJ whole genome shotgun (WGS) entry which is preliminary data.</text>
</comment>
<dbReference type="Pfam" id="PF05491">
    <property type="entry name" value="WHD_RuvB"/>
    <property type="match status" value="1"/>
</dbReference>
<dbReference type="InterPro" id="IPR008824">
    <property type="entry name" value="RuvB-like_N"/>
</dbReference>
<feature type="binding site" evidence="9">
    <location>
        <position position="180"/>
    </location>
    <ligand>
        <name>ATP</name>
        <dbReference type="ChEBI" id="CHEBI:30616"/>
    </ligand>
</feature>
<dbReference type="AlphaFoldDB" id="A0A2H0VC44"/>
<dbReference type="CDD" id="cd00009">
    <property type="entry name" value="AAA"/>
    <property type="match status" value="1"/>
</dbReference>
<dbReference type="InterPro" id="IPR008823">
    <property type="entry name" value="RuvB_wg_C"/>
</dbReference>
<comment type="subunit">
    <text evidence="9">Homohexamer. Forms an RuvA(8)-RuvB(12)-Holliday junction (HJ) complex. HJ DNA is sandwiched between 2 RuvA tetramers; dsDNA enters through RuvA and exits via RuvB. An RuvB hexamer assembles on each DNA strand where it exits the tetramer. Each RuvB hexamer is contacted by two RuvA subunits (via domain III) on 2 adjacent RuvB subunits; this complex drives branch migration. In the full resolvosome a probable DNA-RuvA(4)-RuvB(12)-RuvC(2) complex forms which resolves the HJ.</text>
</comment>
<evidence type="ECO:0000259" key="11">
    <source>
        <dbReference type="SMART" id="SM00382"/>
    </source>
</evidence>
<evidence type="ECO:0000256" key="9">
    <source>
        <dbReference type="HAMAP-Rule" id="MF_00016"/>
    </source>
</evidence>
<feature type="binding site" evidence="9">
    <location>
        <position position="227"/>
    </location>
    <ligand>
        <name>ATP</name>
        <dbReference type="ChEBI" id="CHEBI:30616"/>
    </ligand>
</feature>
<keyword evidence="4 9" id="KW-0378">Hydrolase</keyword>